<evidence type="ECO:0000256" key="8">
    <source>
        <dbReference type="ARBA" id="ARBA00023170"/>
    </source>
</evidence>
<keyword evidence="6 10" id="KW-1133">Transmembrane helix</keyword>
<keyword evidence="4 10" id="KW-0812">Transmembrane</keyword>
<dbReference type="GO" id="GO:0005549">
    <property type="term" value="F:odorant binding"/>
    <property type="evidence" value="ECO:0007669"/>
    <property type="project" value="InterPro"/>
</dbReference>
<feature type="transmembrane region" description="Helical" evidence="10">
    <location>
        <begin position="67"/>
        <end position="89"/>
    </location>
</feature>
<dbReference type="EMBL" id="QDEB01102875">
    <property type="protein sequence ID" value="RZC31748.1"/>
    <property type="molecule type" value="Genomic_DNA"/>
</dbReference>
<feature type="transmembrane region" description="Helical" evidence="10">
    <location>
        <begin position="122"/>
        <end position="146"/>
    </location>
</feature>
<evidence type="ECO:0000256" key="4">
    <source>
        <dbReference type="ARBA" id="ARBA00022692"/>
    </source>
</evidence>
<keyword evidence="3" id="KW-0716">Sensory transduction</keyword>
<evidence type="ECO:0000256" key="2">
    <source>
        <dbReference type="ARBA" id="ARBA00022475"/>
    </source>
</evidence>
<protein>
    <submittedName>
        <fullName evidence="11">7tm 6 domain containing protein</fullName>
    </submittedName>
</protein>
<keyword evidence="12" id="KW-1185">Reference proteome</keyword>
<evidence type="ECO:0000313" key="11">
    <source>
        <dbReference type="EMBL" id="RZC31748.1"/>
    </source>
</evidence>
<feature type="transmembrane region" description="Helical" evidence="10">
    <location>
        <begin position="178"/>
        <end position="195"/>
    </location>
</feature>
<evidence type="ECO:0000256" key="1">
    <source>
        <dbReference type="ARBA" id="ARBA00004651"/>
    </source>
</evidence>
<keyword evidence="8" id="KW-0675">Receptor</keyword>
<dbReference type="Pfam" id="PF02949">
    <property type="entry name" value="7tm_6"/>
    <property type="match status" value="1"/>
</dbReference>
<dbReference type="InterPro" id="IPR004117">
    <property type="entry name" value="7tm6_olfct_rcpt"/>
</dbReference>
<sequence length="312" mass="36188">MARYQWKHTIRINILILKLVGLWPPEDESYKFNCYTFYAIISINLFINGQNFFQTMNIFLVFPDLEALAETIFVTLTELLASVKIYYFARNMGLLKKLMIELNSEIFQPKSDKQIILIKPSLFSWTVTYIVFWVPVVSTLFFWAIFPIMDGSVKVYRLPFSAWYPFNTKISPWYELTYIYQVISVCFLAIANMNMDTLIAGFLMYVGAQCDILCDDVKSLRGSLGCEFAEKLVVCIQHHRILVKFAEDCNKFFNMIVLGQFFTSVVTIGLAMFRLTLVAPTSSEAFSLFCYVGTMTVQVFLYCWFGNEVELK</sequence>
<comment type="subcellular location">
    <subcellularLocation>
        <location evidence="1">Cell membrane</location>
        <topology evidence="1">Multi-pass membrane protein</topology>
    </subcellularLocation>
</comment>
<accession>A0A482VH46</accession>
<dbReference type="PANTHER" id="PTHR21137">
    <property type="entry name" value="ODORANT RECEPTOR"/>
    <property type="match status" value="1"/>
</dbReference>
<feature type="transmembrane region" description="Helical" evidence="10">
    <location>
        <begin position="252"/>
        <end position="273"/>
    </location>
</feature>
<proteinExistence type="predicted"/>
<name>A0A482VH46_ASBVE</name>
<evidence type="ECO:0000256" key="9">
    <source>
        <dbReference type="ARBA" id="ARBA00023224"/>
    </source>
</evidence>
<organism evidence="11 12">
    <name type="scientific">Asbolus verrucosus</name>
    <name type="common">Desert ironclad beetle</name>
    <dbReference type="NCBI Taxonomy" id="1661398"/>
    <lineage>
        <taxon>Eukaryota</taxon>
        <taxon>Metazoa</taxon>
        <taxon>Ecdysozoa</taxon>
        <taxon>Arthropoda</taxon>
        <taxon>Hexapoda</taxon>
        <taxon>Insecta</taxon>
        <taxon>Pterygota</taxon>
        <taxon>Neoptera</taxon>
        <taxon>Endopterygota</taxon>
        <taxon>Coleoptera</taxon>
        <taxon>Polyphaga</taxon>
        <taxon>Cucujiformia</taxon>
        <taxon>Tenebrionidae</taxon>
        <taxon>Pimeliinae</taxon>
        <taxon>Asbolus</taxon>
    </lineage>
</organism>
<evidence type="ECO:0000256" key="7">
    <source>
        <dbReference type="ARBA" id="ARBA00023136"/>
    </source>
</evidence>
<dbReference type="Proteomes" id="UP000292052">
    <property type="component" value="Unassembled WGS sequence"/>
</dbReference>
<dbReference type="OrthoDB" id="8189294at2759"/>
<keyword evidence="5" id="KW-0552">Olfaction</keyword>
<evidence type="ECO:0000256" key="3">
    <source>
        <dbReference type="ARBA" id="ARBA00022606"/>
    </source>
</evidence>
<gene>
    <name evidence="11" type="ORF">BDFB_013903</name>
</gene>
<dbReference type="GO" id="GO:0007165">
    <property type="term" value="P:signal transduction"/>
    <property type="evidence" value="ECO:0007669"/>
    <property type="project" value="UniProtKB-KW"/>
</dbReference>
<dbReference type="PANTHER" id="PTHR21137:SF35">
    <property type="entry name" value="ODORANT RECEPTOR 19A-RELATED"/>
    <property type="match status" value="1"/>
</dbReference>
<reference evidence="11 12" key="1">
    <citation type="submission" date="2017-03" db="EMBL/GenBank/DDBJ databases">
        <title>Genome of the blue death feigning beetle - Asbolus verrucosus.</title>
        <authorList>
            <person name="Rider S.D."/>
        </authorList>
    </citation>
    <scope>NUCLEOTIDE SEQUENCE [LARGE SCALE GENOMIC DNA]</scope>
    <source>
        <strain evidence="11">Butters</strain>
        <tissue evidence="11">Head and leg muscle</tissue>
    </source>
</reference>
<feature type="transmembrane region" description="Helical" evidence="10">
    <location>
        <begin position="285"/>
        <end position="305"/>
    </location>
</feature>
<keyword evidence="7 10" id="KW-0472">Membrane</keyword>
<feature type="non-terminal residue" evidence="11">
    <location>
        <position position="312"/>
    </location>
</feature>
<dbReference type="GO" id="GO:0005886">
    <property type="term" value="C:plasma membrane"/>
    <property type="evidence" value="ECO:0007669"/>
    <property type="project" value="UniProtKB-SubCell"/>
</dbReference>
<evidence type="ECO:0000256" key="6">
    <source>
        <dbReference type="ARBA" id="ARBA00022989"/>
    </source>
</evidence>
<evidence type="ECO:0000256" key="10">
    <source>
        <dbReference type="SAM" id="Phobius"/>
    </source>
</evidence>
<evidence type="ECO:0000256" key="5">
    <source>
        <dbReference type="ARBA" id="ARBA00022725"/>
    </source>
</evidence>
<evidence type="ECO:0000313" key="12">
    <source>
        <dbReference type="Proteomes" id="UP000292052"/>
    </source>
</evidence>
<dbReference type="AlphaFoldDB" id="A0A482VH46"/>
<keyword evidence="2" id="KW-1003">Cell membrane</keyword>
<keyword evidence="9" id="KW-0807">Transducer</keyword>
<dbReference type="GO" id="GO:0004984">
    <property type="term" value="F:olfactory receptor activity"/>
    <property type="evidence" value="ECO:0007669"/>
    <property type="project" value="InterPro"/>
</dbReference>
<comment type="caution">
    <text evidence="11">The sequence shown here is derived from an EMBL/GenBank/DDBJ whole genome shotgun (WGS) entry which is preliminary data.</text>
</comment>